<dbReference type="PROSITE" id="PS00764">
    <property type="entry name" value="ENDONUCLEASE_III_1"/>
    <property type="match status" value="1"/>
</dbReference>
<dbReference type="CDD" id="cd00056">
    <property type="entry name" value="ENDO3c"/>
    <property type="match status" value="1"/>
</dbReference>
<keyword evidence="7" id="KW-0479">Metal-binding</keyword>
<name>A0ABY6NUU3_9FLAO</name>
<evidence type="ECO:0000256" key="8">
    <source>
        <dbReference type="ARBA" id="ARBA00022763"/>
    </source>
</evidence>
<keyword evidence="13 14" id="KW-0326">Glycosidase</keyword>
<dbReference type="InterPro" id="IPR005760">
    <property type="entry name" value="A/G_AdeGlyc_MutY"/>
</dbReference>
<dbReference type="InterPro" id="IPR003265">
    <property type="entry name" value="HhH-GPD_domain"/>
</dbReference>
<dbReference type="InterPro" id="IPR044298">
    <property type="entry name" value="MIG/MutY"/>
</dbReference>
<evidence type="ECO:0000313" key="17">
    <source>
        <dbReference type="Proteomes" id="UP001163981"/>
    </source>
</evidence>
<evidence type="ECO:0000259" key="15">
    <source>
        <dbReference type="SMART" id="SM00478"/>
    </source>
</evidence>
<dbReference type="PANTHER" id="PTHR42944">
    <property type="entry name" value="ADENINE DNA GLYCOSYLASE"/>
    <property type="match status" value="1"/>
</dbReference>
<dbReference type="EMBL" id="CP069620">
    <property type="protein sequence ID" value="UZH56411.1"/>
    <property type="molecule type" value="Genomic_DNA"/>
</dbReference>
<evidence type="ECO:0000256" key="2">
    <source>
        <dbReference type="ARBA" id="ARBA00002933"/>
    </source>
</evidence>
<evidence type="ECO:0000256" key="6">
    <source>
        <dbReference type="ARBA" id="ARBA00022485"/>
    </source>
</evidence>
<keyword evidence="12" id="KW-0234">DNA repair</keyword>
<comment type="function">
    <text evidence="2">Adenine glycosylase active on G-A mispairs. MutY also corrects error-prone DNA synthesis past GO lesions which are due to the oxidatively damaged form of guanine: 7,8-dihydro-8-oxoguanine (8-oxo-dGTP).</text>
</comment>
<dbReference type="InterPro" id="IPR029119">
    <property type="entry name" value="MutY_C"/>
</dbReference>
<evidence type="ECO:0000256" key="11">
    <source>
        <dbReference type="ARBA" id="ARBA00023014"/>
    </source>
</evidence>
<dbReference type="RefSeq" id="WP_265164936.1">
    <property type="nucleotide sequence ID" value="NZ_CP069620.1"/>
</dbReference>
<keyword evidence="6" id="KW-0004">4Fe-4S</keyword>
<organism evidence="16 17">
    <name type="scientific">Salinimicrobium tongyeongense</name>
    <dbReference type="NCBI Taxonomy" id="2809707"/>
    <lineage>
        <taxon>Bacteria</taxon>
        <taxon>Pseudomonadati</taxon>
        <taxon>Bacteroidota</taxon>
        <taxon>Flavobacteriia</taxon>
        <taxon>Flavobacteriales</taxon>
        <taxon>Flavobacteriaceae</taxon>
        <taxon>Salinimicrobium</taxon>
    </lineage>
</organism>
<dbReference type="InterPro" id="IPR004035">
    <property type="entry name" value="Endouclease-III_FeS-bd_BS"/>
</dbReference>
<dbReference type="PANTHER" id="PTHR42944:SF1">
    <property type="entry name" value="ADENINE DNA GLYCOSYLASE"/>
    <property type="match status" value="1"/>
</dbReference>
<accession>A0ABY6NUU3</accession>
<dbReference type="Proteomes" id="UP001163981">
    <property type="component" value="Chromosome"/>
</dbReference>
<dbReference type="CDD" id="cd03431">
    <property type="entry name" value="NUDIX_DNA_Glycosylase_C-MutY"/>
    <property type="match status" value="1"/>
</dbReference>
<evidence type="ECO:0000256" key="13">
    <source>
        <dbReference type="ARBA" id="ARBA00023295"/>
    </source>
</evidence>
<dbReference type="Gene3D" id="1.10.1670.10">
    <property type="entry name" value="Helix-hairpin-Helix base-excision DNA repair enzymes (C-terminal)"/>
    <property type="match status" value="1"/>
</dbReference>
<evidence type="ECO:0000256" key="1">
    <source>
        <dbReference type="ARBA" id="ARBA00000843"/>
    </source>
</evidence>
<dbReference type="Pfam" id="PF00633">
    <property type="entry name" value="HHH"/>
    <property type="match status" value="1"/>
</dbReference>
<dbReference type="InterPro" id="IPR011257">
    <property type="entry name" value="DNA_glycosylase"/>
</dbReference>
<keyword evidence="17" id="KW-1185">Reference proteome</keyword>
<dbReference type="Gene3D" id="1.10.340.30">
    <property type="entry name" value="Hypothetical protein, domain 2"/>
    <property type="match status" value="1"/>
</dbReference>
<dbReference type="NCBIfam" id="TIGR01084">
    <property type="entry name" value="mutY"/>
    <property type="match status" value="1"/>
</dbReference>
<reference evidence="16" key="1">
    <citation type="submission" date="2021-02" db="EMBL/GenBank/DDBJ databases">
        <title>Salinimicrobium sp. nov. isolated from seawater in Tongyeong, Republic of Korea.</title>
        <authorList>
            <person name="Lee S.-J."/>
        </authorList>
    </citation>
    <scope>NUCLEOTIDE SEQUENCE</scope>
    <source>
        <strain evidence="16">HN-2-9-2</strain>
    </source>
</reference>
<keyword evidence="10 14" id="KW-0408">Iron</keyword>
<comment type="catalytic activity">
    <reaction evidence="1 14">
        <text>Hydrolyzes free adenine bases from 7,8-dihydro-8-oxoguanine:adenine mismatched double-stranded DNA, leaving an apurinic site.</text>
        <dbReference type="EC" id="3.2.2.31"/>
    </reaction>
</comment>
<dbReference type="Gene3D" id="3.90.79.10">
    <property type="entry name" value="Nucleoside Triphosphate Pyrophosphohydrolase"/>
    <property type="match status" value="1"/>
</dbReference>
<evidence type="ECO:0000256" key="3">
    <source>
        <dbReference type="ARBA" id="ARBA00008343"/>
    </source>
</evidence>
<evidence type="ECO:0000256" key="7">
    <source>
        <dbReference type="ARBA" id="ARBA00022723"/>
    </source>
</evidence>
<feature type="domain" description="HhH-GPD" evidence="15">
    <location>
        <begin position="35"/>
        <end position="186"/>
    </location>
</feature>
<dbReference type="SUPFAM" id="SSF48150">
    <property type="entry name" value="DNA-glycosylase"/>
    <property type="match status" value="1"/>
</dbReference>
<dbReference type="SMART" id="SM00478">
    <property type="entry name" value="ENDO3c"/>
    <property type="match status" value="1"/>
</dbReference>
<evidence type="ECO:0000256" key="10">
    <source>
        <dbReference type="ARBA" id="ARBA00023004"/>
    </source>
</evidence>
<keyword evidence="9" id="KW-0378">Hydrolase</keyword>
<dbReference type="EC" id="3.2.2.31" evidence="4 14"/>
<dbReference type="InterPro" id="IPR000445">
    <property type="entry name" value="HhH_motif"/>
</dbReference>
<gene>
    <name evidence="16" type="primary">mutY</name>
    <name evidence="16" type="ORF">JRG66_05990</name>
</gene>
<evidence type="ECO:0000256" key="14">
    <source>
        <dbReference type="RuleBase" id="RU365096"/>
    </source>
</evidence>
<keyword evidence="8 14" id="KW-0227">DNA damage</keyword>
<comment type="cofactor">
    <cofactor evidence="14">
        <name>[4Fe-4S] cluster</name>
        <dbReference type="ChEBI" id="CHEBI:49883"/>
    </cofactor>
    <text evidence="14">Binds 1 [4Fe-4S] cluster.</text>
</comment>
<evidence type="ECO:0000256" key="9">
    <source>
        <dbReference type="ARBA" id="ARBA00022801"/>
    </source>
</evidence>
<dbReference type="Pfam" id="PF00730">
    <property type="entry name" value="HhH-GPD"/>
    <property type="match status" value="1"/>
</dbReference>
<protein>
    <recommendedName>
        <fullName evidence="5 14">Adenine DNA glycosylase</fullName>
        <ecNumber evidence="4 14">3.2.2.31</ecNumber>
    </recommendedName>
</protein>
<dbReference type="Pfam" id="PF14815">
    <property type="entry name" value="NUDIX_4"/>
    <property type="match status" value="1"/>
</dbReference>
<keyword evidence="11" id="KW-0411">Iron-sulfur</keyword>
<comment type="similarity">
    <text evidence="3 14">Belongs to the Nth/MutY family.</text>
</comment>
<evidence type="ECO:0000256" key="12">
    <source>
        <dbReference type="ARBA" id="ARBA00023204"/>
    </source>
</evidence>
<evidence type="ECO:0000256" key="4">
    <source>
        <dbReference type="ARBA" id="ARBA00012045"/>
    </source>
</evidence>
<proteinExistence type="inferred from homology"/>
<dbReference type="InterPro" id="IPR015797">
    <property type="entry name" value="NUDIX_hydrolase-like_dom_sf"/>
</dbReference>
<dbReference type="InterPro" id="IPR023170">
    <property type="entry name" value="HhH_base_excis_C"/>
</dbReference>
<sequence length="344" mass="39555">MSFDKELINWYLEHKRDLPWRRTKDPYQIWLSEIILQQTRVEQGKPYYFKFLNAYPNVQALANASEEEVLKLWQGLGYYSRARNLHSTAKYIAFDLGGSFPASYKELVKLKGVGDYTAAAIASICYEEAQAAVDGNVYRVLSRIFGIATPINSGVGIKEFRQLAQKLINKDEPANFNQALIEFGSEQCKPRRPLCESCPFSVKCVAFNQDRIAQLPVKLKKQKVKKRHFNYLVYISEEGKTLMNQRRGKGIWEGLYEFPLVETASEAQLENLVADVPAEYSVINKEPVLYNDLPVVHKLSHQHIYTKFWIVKCDELPKEALSLAEVNKLPVPVLIENFIDTFDF</sequence>
<dbReference type="SUPFAM" id="SSF55811">
    <property type="entry name" value="Nudix"/>
    <property type="match status" value="1"/>
</dbReference>
<evidence type="ECO:0000256" key="5">
    <source>
        <dbReference type="ARBA" id="ARBA00022023"/>
    </source>
</evidence>
<evidence type="ECO:0000313" key="16">
    <source>
        <dbReference type="EMBL" id="UZH56411.1"/>
    </source>
</evidence>